<reference evidence="1" key="1">
    <citation type="journal article" date="2020" name="Mol. Plant Microbe Interact.">
        <title>Genome Sequence of the Biocontrol Agent Coniothyrium minitans strain Conio (IMI 134523).</title>
        <authorList>
            <person name="Patel D."/>
            <person name="Shittu T.A."/>
            <person name="Baroncelli R."/>
            <person name="Muthumeenakshi S."/>
            <person name="Osborne T.H."/>
            <person name="Janganan T.K."/>
            <person name="Sreenivasaprasad S."/>
        </authorList>
    </citation>
    <scope>NUCLEOTIDE SEQUENCE</scope>
    <source>
        <strain evidence="1">Conio</strain>
    </source>
</reference>
<comment type="caution">
    <text evidence="1">The sequence shown here is derived from an EMBL/GenBank/DDBJ whole genome shotgun (WGS) entry which is preliminary data.</text>
</comment>
<keyword evidence="2" id="KW-1185">Reference proteome</keyword>
<accession>A0A9P6GEC4</accession>
<dbReference type="AlphaFoldDB" id="A0A9P6GEC4"/>
<name>A0A9P6GEC4_9PLEO</name>
<sequence>MLRSEAARLRLYRSYRYLPLRHVV</sequence>
<protein>
    <submittedName>
        <fullName evidence="1">Uncharacterized protein</fullName>
    </submittedName>
</protein>
<dbReference type="EMBL" id="WJXW01000008">
    <property type="protein sequence ID" value="KAF9733543.1"/>
    <property type="molecule type" value="Genomic_DNA"/>
</dbReference>
<evidence type="ECO:0000313" key="2">
    <source>
        <dbReference type="Proteomes" id="UP000756921"/>
    </source>
</evidence>
<gene>
    <name evidence="1" type="ORF">PMIN01_07886</name>
</gene>
<dbReference type="Proteomes" id="UP000756921">
    <property type="component" value="Unassembled WGS sequence"/>
</dbReference>
<evidence type="ECO:0000313" key="1">
    <source>
        <dbReference type="EMBL" id="KAF9733543.1"/>
    </source>
</evidence>
<organism evidence="1 2">
    <name type="scientific">Paraphaeosphaeria minitans</name>
    <dbReference type="NCBI Taxonomy" id="565426"/>
    <lineage>
        <taxon>Eukaryota</taxon>
        <taxon>Fungi</taxon>
        <taxon>Dikarya</taxon>
        <taxon>Ascomycota</taxon>
        <taxon>Pezizomycotina</taxon>
        <taxon>Dothideomycetes</taxon>
        <taxon>Pleosporomycetidae</taxon>
        <taxon>Pleosporales</taxon>
        <taxon>Massarineae</taxon>
        <taxon>Didymosphaeriaceae</taxon>
        <taxon>Paraphaeosphaeria</taxon>
    </lineage>
</organism>
<proteinExistence type="predicted"/>